<comment type="similarity">
    <text evidence="1">Belongs to the 'phage' integrase family.</text>
</comment>
<dbReference type="GO" id="GO:0015074">
    <property type="term" value="P:DNA integration"/>
    <property type="evidence" value="ECO:0007669"/>
    <property type="project" value="InterPro"/>
</dbReference>
<dbReference type="Proteomes" id="UP000283833">
    <property type="component" value="Unassembled WGS sequence"/>
</dbReference>
<dbReference type="CDD" id="cd01185">
    <property type="entry name" value="INTN1_C_like"/>
    <property type="match status" value="1"/>
</dbReference>
<dbReference type="Gene3D" id="1.10.443.10">
    <property type="entry name" value="Intergrase catalytic core"/>
    <property type="match status" value="1"/>
</dbReference>
<keyword evidence="3" id="KW-0233">DNA recombination</keyword>
<reference evidence="5 6" key="1">
    <citation type="submission" date="2018-08" db="EMBL/GenBank/DDBJ databases">
        <title>A genome reference for cultivated species of the human gut microbiota.</title>
        <authorList>
            <person name="Zou Y."/>
            <person name="Xue W."/>
            <person name="Luo G."/>
        </authorList>
    </citation>
    <scope>NUCLEOTIDE SEQUENCE [LARGE SCALE GENOMIC DNA]</scope>
    <source>
        <strain evidence="5 6">AF18-14</strain>
    </source>
</reference>
<sequence length="370" mass="42658">MTNICTKVTVRKRPIKNGQVSLYLDYYPAVRHPKTGKPTRREYLGIYIYADPKDKFETEFNKTMLRNAELIKCRRTEAIINEEYGFLDRNRGKESFLEYFRSKMADDDNFRNWNTAYKHFEKYCCGSCTFDDLTLEYCQGFLTYLLSLTTQTKGKMMASTANNNLNKLKCVLRIAYEERRIKENIAPRLKHAKEDSTRREFLTLEEVRMLAETPCEKPVIRSAALFSCLTGLRISDIIRLQWENIVKGADGGWCMHIVTKKTRTEAVLPLSDEALALCGERGEGQVFKGLTQTILPLYLKDWIKSAGITKHITFHGFRHTYATLQLAAGTDLYTISKMLTHSNVGTTQIYVDVVSDLKRKASEQITLKQQ</sequence>
<evidence type="ECO:0000313" key="6">
    <source>
        <dbReference type="Proteomes" id="UP000283833"/>
    </source>
</evidence>
<dbReference type="PANTHER" id="PTHR30349">
    <property type="entry name" value="PHAGE INTEGRASE-RELATED"/>
    <property type="match status" value="1"/>
</dbReference>
<dbReference type="GO" id="GO:0003677">
    <property type="term" value="F:DNA binding"/>
    <property type="evidence" value="ECO:0007669"/>
    <property type="project" value="UniProtKB-KW"/>
</dbReference>
<dbReference type="PANTHER" id="PTHR30349:SF64">
    <property type="entry name" value="PROPHAGE INTEGRASE INTD-RELATED"/>
    <property type="match status" value="1"/>
</dbReference>
<proteinExistence type="inferred from homology"/>
<evidence type="ECO:0000256" key="1">
    <source>
        <dbReference type="ARBA" id="ARBA00008857"/>
    </source>
</evidence>
<dbReference type="PROSITE" id="PS51898">
    <property type="entry name" value="TYR_RECOMBINASE"/>
    <property type="match status" value="1"/>
</dbReference>
<dbReference type="Pfam" id="PF17293">
    <property type="entry name" value="Arm-DNA-bind_5"/>
    <property type="match status" value="1"/>
</dbReference>
<keyword evidence="2" id="KW-0238">DNA-binding</keyword>
<evidence type="ECO:0000256" key="2">
    <source>
        <dbReference type="ARBA" id="ARBA00023125"/>
    </source>
</evidence>
<dbReference type="InterPro" id="IPR011010">
    <property type="entry name" value="DNA_brk_join_enz"/>
</dbReference>
<accession>A0A412QY89</accession>
<dbReference type="GO" id="GO:0006310">
    <property type="term" value="P:DNA recombination"/>
    <property type="evidence" value="ECO:0007669"/>
    <property type="project" value="UniProtKB-KW"/>
</dbReference>
<dbReference type="Gene3D" id="1.10.150.130">
    <property type="match status" value="1"/>
</dbReference>
<dbReference type="InterPro" id="IPR002104">
    <property type="entry name" value="Integrase_catalytic"/>
</dbReference>
<dbReference type="InterPro" id="IPR050090">
    <property type="entry name" value="Tyrosine_recombinase_XerCD"/>
</dbReference>
<dbReference type="AlphaFoldDB" id="A0A412QY89"/>
<dbReference type="Pfam" id="PF00589">
    <property type="entry name" value="Phage_integrase"/>
    <property type="match status" value="1"/>
</dbReference>
<gene>
    <name evidence="5" type="ORF">DWX04_05430</name>
</gene>
<dbReference type="InterPro" id="IPR013762">
    <property type="entry name" value="Integrase-like_cat_sf"/>
</dbReference>
<dbReference type="SUPFAM" id="SSF56349">
    <property type="entry name" value="DNA breaking-rejoining enzymes"/>
    <property type="match status" value="1"/>
</dbReference>
<dbReference type="InterPro" id="IPR010998">
    <property type="entry name" value="Integrase_recombinase_N"/>
</dbReference>
<evidence type="ECO:0000313" key="5">
    <source>
        <dbReference type="EMBL" id="RGT96151.1"/>
    </source>
</evidence>
<dbReference type="RefSeq" id="WP_117852455.1">
    <property type="nucleotide sequence ID" value="NZ_JAKKWV010000002.1"/>
</dbReference>
<comment type="caution">
    <text evidence="5">The sequence shown here is derived from an EMBL/GenBank/DDBJ whole genome shotgun (WGS) entry which is preliminary data.</text>
</comment>
<dbReference type="EMBL" id="QRXI01000005">
    <property type="protein sequence ID" value="RGT96151.1"/>
    <property type="molecule type" value="Genomic_DNA"/>
</dbReference>
<protein>
    <submittedName>
        <fullName evidence="5">Site-specific integrase</fullName>
    </submittedName>
</protein>
<dbReference type="InterPro" id="IPR035386">
    <property type="entry name" value="Arm-DNA-bind_5"/>
</dbReference>
<dbReference type="InterPro" id="IPR025269">
    <property type="entry name" value="SAM-like_dom"/>
</dbReference>
<dbReference type="Pfam" id="PF13102">
    <property type="entry name" value="Phage_int_SAM_5"/>
    <property type="match status" value="1"/>
</dbReference>
<feature type="domain" description="Tyr recombinase" evidence="4">
    <location>
        <begin position="197"/>
        <end position="363"/>
    </location>
</feature>
<evidence type="ECO:0000256" key="3">
    <source>
        <dbReference type="ARBA" id="ARBA00023172"/>
    </source>
</evidence>
<organism evidence="5 6">
    <name type="scientific">Phocaeicola vulgatus</name>
    <name type="common">Bacteroides vulgatus</name>
    <dbReference type="NCBI Taxonomy" id="821"/>
    <lineage>
        <taxon>Bacteria</taxon>
        <taxon>Pseudomonadati</taxon>
        <taxon>Bacteroidota</taxon>
        <taxon>Bacteroidia</taxon>
        <taxon>Bacteroidales</taxon>
        <taxon>Bacteroidaceae</taxon>
        <taxon>Phocaeicola</taxon>
    </lineage>
</organism>
<name>A0A412QY89_PHOVU</name>
<evidence type="ECO:0000259" key="4">
    <source>
        <dbReference type="PROSITE" id="PS51898"/>
    </source>
</evidence>